<dbReference type="InterPro" id="IPR051916">
    <property type="entry name" value="GPI-anchor_lipid_remodeler"/>
</dbReference>
<keyword evidence="3" id="KW-0378">Hydrolase</keyword>
<proteinExistence type="predicted"/>
<dbReference type="GO" id="GO:0016020">
    <property type="term" value="C:membrane"/>
    <property type="evidence" value="ECO:0007669"/>
    <property type="project" value="GOC"/>
</dbReference>
<gene>
    <name evidence="3" type="ORF">SAMN05421846_108145</name>
</gene>
<organism evidence="3 4">
    <name type="scientific">Chryseobacterium taeanense</name>
    <dbReference type="NCBI Taxonomy" id="311334"/>
    <lineage>
        <taxon>Bacteria</taxon>
        <taxon>Pseudomonadati</taxon>
        <taxon>Bacteroidota</taxon>
        <taxon>Flavobacteriia</taxon>
        <taxon>Flavobacteriales</taxon>
        <taxon>Weeksellaceae</taxon>
        <taxon>Chryseobacterium group</taxon>
        <taxon>Chryseobacterium</taxon>
    </lineage>
</organism>
<dbReference type="Pfam" id="PF03372">
    <property type="entry name" value="Exo_endo_phos"/>
    <property type="match status" value="1"/>
</dbReference>
<name>A0A1G8L0B9_9FLAO</name>
<reference evidence="4" key="1">
    <citation type="submission" date="2016-10" db="EMBL/GenBank/DDBJ databases">
        <authorList>
            <person name="Varghese N."/>
            <person name="Submissions S."/>
        </authorList>
    </citation>
    <scope>NUCLEOTIDE SEQUENCE [LARGE SCALE GENOMIC DNA]</scope>
    <source>
        <strain evidence="4">DSM 17071</strain>
    </source>
</reference>
<keyword evidence="4" id="KW-1185">Reference proteome</keyword>
<dbReference type="GO" id="GO:0004527">
    <property type="term" value="F:exonuclease activity"/>
    <property type="evidence" value="ECO:0007669"/>
    <property type="project" value="UniProtKB-KW"/>
</dbReference>
<evidence type="ECO:0000259" key="2">
    <source>
        <dbReference type="Pfam" id="PF03372"/>
    </source>
</evidence>
<keyword evidence="3" id="KW-0540">Nuclease</keyword>
<dbReference type="OrthoDB" id="635146at2"/>
<dbReference type="AlphaFoldDB" id="A0A1G8L0B9"/>
<dbReference type="Gene3D" id="3.60.10.10">
    <property type="entry name" value="Endonuclease/exonuclease/phosphatase"/>
    <property type="match status" value="1"/>
</dbReference>
<evidence type="ECO:0000256" key="1">
    <source>
        <dbReference type="SAM" id="Phobius"/>
    </source>
</evidence>
<feature type="domain" description="Endonuclease/exonuclease/phosphatase" evidence="2">
    <location>
        <begin position="100"/>
        <end position="320"/>
    </location>
</feature>
<dbReference type="STRING" id="311334.SAMN05421846_108145"/>
<dbReference type="EMBL" id="FNDW01000008">
    <property type="protein sequence ID" value="SDI49128.1"/>
    <property type="molecule type" value="Genomic_DNA"/>
</dbReference>
<dbReference type="InterPro" id="IPR005135">
    <property type="entry name" value="Endo/exonuclease/phosphatase"/>
</dbReference>
<dbReference type="CDD" id="cd09084">
    <property type="entry name" value="EEP-2"/>
    <property type="match status" value="1"/>
</dbReference>
<keyword evidence="1" id="KW-1133">Transmembrane helix</keyword>
<dbReference type="RefSeq" id="WP_089859222.1">
    <property type="nucleotide sequence ID" value="NZ_FNDW01000008.1"/>
</dbReference>
<protein>
    <submittedName>
        <fullName evidence="3">Metal-dependent hydrolase, endonuclease/exonuclease/phosphatase family</fullName>
    </submittedName>
</protein>
<accession>A0A1G8L0B9</accession>
<keyword evidence="3" id="KW-0255">Endonuclease</keyword>
<dbReference type="InterPro" id="IPR036691">
    <property type="entry name" value="Endo/exonu/phosph_ase_sf"/>
</dbReference>
<feature type="transmembrane region" description="Helical" evidence="1">
    <location>
        <begin position="65"/>
        <end position="83"/>
    </location>
</feature>
<dbReference type="GO" id="GO:0006506">
    <property type="term" value="P:GPI anchor biosynthetic process"/>
    <property type="evidence" value="ECO:0007669"/>
    <property type="project" value="TreeGrafter"/>
</dbReference>
<keyword evidence="1" id="KW-0472">Membrane</keyword>
<sequence>MKIFRLILLIAHIGIFFLLAATLLNAYVPPKTFPWFNLLSLGFPVLMIAYILLTLFWIFSWKKRAFIFVLLGLLFFKPAIRWINYSPQKNETSNLKVLTMNAKGGYYGIDNINAYINSQNPDIVMLQEYGSKMKYHFDGLKQAPDSWVIQVFSKHKIISQKQLIDSDYTFNNAYASQTDIEIRGKTYRFINVYLQPFKFRKHMVKLNGNSEEDEQKVKNVIKRLIPTFKMHQDQIASIRESIDNSPYPVILAGDFNSVPNSYEYYHLLKGLQDAFVESGSGSGTSFHDYKYPIRIDYIFSSKSIKPLSYHVDRSVKLSDHFPVIATFKLEK</sequence>
<keyword evidence="3" id="KW-0269">Exonuclease</keyword>
<evidence type="ECO:0000313" key="3">
    <source>
        <dbReference type="EMBL" id="SDI49128.1"/>
    </source>
</evidence>
<evidence type="ECO:0000313" key="4">
    <source>
        <dbReference type="Proteomes" id="UP000198869"/>
    </source>
</evidence>
<keyword evidence="1" id="KW-0812">Transmembrane</keyword>
<dbReference type="GO" id="GO:0004519">
    <property type="term" value="F:endonuclease activity"/>
    <property type="evidence" value="ECO:0007669"/>
    <property type="project" value="UniProtKB-KW"/>
</dbReference>
<dbReference type="PANTHER" id="PTHR14859:SF1">
    <property type="entry name" value="PGAP2-INTERACTING PROTEIN"/>
    <property type="match status" value="1"/>
</dbReference>
<dbReference type="SUPFAM" id="SSF56219">
    <property type="entry name" value="DNase I-like"/>
    <property type="match status" value="1"/>
</dbReference>
<dbReference type="Proteomes" id="UP000198869">
    <property type="component" value="Unassembled WGS sequence"/>
</dbReference>
<feature type="transmembrane region" description="Helical" evidence="1">
    <location>
        <begin position="36"/>
        <end position="58"/>
    </location>
</feature>
<dbReference type="PANTHER" id="PTHR14859">
    <property type="entry name" value="CALCOFLUOR WHITE HYPERSENSITIVE PROTEIN PRECURSOR"/>
    <property type="match status" value="1"/>
</dbReference>